<name>A0A0D3JFR2_EMIH1</name>
<evidence type="ECO:0000313" key="4">
    <source>
        <dbReference type="EnsemblProtists" id="EOD22347"/>
    </source>
</evidence>
<dbReference type="GeneID" id="17267910"/>
<evidence type="ECO:0000256" key="1">
    <source>
        <dbReference type="SAM" id="MobiDB-lite"/>
    </source>
</evidence>
<feature type="compositionally biased region" description="Low complexity" evidence="1">
    <location>
        <begin position="85"/>
        <end position="109"/>
    </location>
</feature>
<feature type="domain" description="HTH myb-type" evidence="3">
    <location>
        <begin position="249"/>
        <end position="295"/>
    </location>
</feature>
<dbReference type="HOGENOM" id="CLU_830093_0_0_1"/>
<feature type="region of interest" description="Disordered" evidence="1">
    <location>
        <begin position="47"/>
        <end position="124"/>
    </location>
</feature>
<proteinExistence type="predicted"/>
<accession>A0A0D3JFR2</accession>
<protein>
    <submittedName>
        <fullName evidence="4">Uncharacterized protein</fullName>
    </submittedName>
</protein>
<evidence type="ECO:0000259" key="2">
    <source>
        <dbReference type="PROSITE" id="PS50090"/>
    </source>
</evidence>
<keyword evidence="5" id="KW-1185">Reference proteome</keyword>
<dbReference type="GO" id="GO:0005634">
    <property type="term" value="C:nucleus"/>
    <property type="evidence" value="ECO:0007669"/>
    <property type="project" value="TreeGrafter"/>
</dbReference>
<dbReference type="SMART" id="SM00717">
    <property type="entry name" value="SANT"/>
    <property type="match status" value="2"/>
</dbReference>
<dbReference type="AlphaFoldDB" id="A0A0D3JFR2"/>
<dbReference type="GO" id="GO:0000978">
    <property type="term" value="F:RNA polymerase II cis-regulatory region sequence-specific DNA binding"/>
    <property type="evidence" value="ECO:0007669"/>
    <property type="project" value="TreeGrafter"/>
</dbReference>
<sequence length="335" mass="36519">MPPSDPLVSLDEDEKNADHGRTMWTTEEDAIIREGVRQHGFKWRQIAASLPGRSDSSVRNRWRRLEKEQGGASPDSKVEGDESAGEGSPASPALSPLRADSAAAAAADSQLFSPPKRQRTVDAAMPSGAAAAAVPVGPPIRRAVTAPAGAGAPLRPRPAPVRVDSDLVDLVNVAVEEEWSPLRDLARTLEDFPDYAPGEPSTSGAREPSPFRDQSIMSALSSSSTAVNSDHDDDDDADGANRKRFRPMWTGEEDMFIVRYVEQHGRLWSKIAELMEGRSHRAVRNRWLRMQKGQATREKRGPDNGYRCRRCGELKLGHICSAGMATPPNPPSFNL</sequence>
<dbReference type="GO" id="GO:0000981">
    <property type="term" value="F:DNA-binding transcription factor activity, RNA polymerase II-specific"/>
    <property type="evidence" value="ECO:0007669"/>
    <property type="project" value="TreeGrafter"/>
</dbReference>
<feature type="compositionally biased region" description="Low complexity" evidence="1">
    <location>
        <begin position="215"/>
        <end position="228"/>
    </location>
</feature>
<dbReference type="SUPFAM" id="SSF46689">
    <property type="entry name" value="Homeodomain-like"/>
    <property type="match status" value="2"/>
</dbReference>
<feature type="domain" description="Myb-like" evidence="2">
    <location>
        <begin position="16"/>
        <end position="66"/>
    </location>
</feature>
<feature type="region of interest" description="Disordered" evidence="1">
    <location>
        <begin position="191"/>
        <end position="244"/>
    </location>
</feature>
<dbReference type="PROSITE" id="PS50090">
    <property type="entry name" value="MYB_LIKE"/>
    <property type="match status" value="2"/>
</dbReference>
<feature type="domain" description="HTH myb-type" evidence="3">
    <location>
        <begin position="16"/>
        <end position="70"/>
    </location>
</feature>
<dbReference type="CDD" id="cd00167">
    <property type="entry name" value="SANT"/>
    <property type="match status" value="2"/>
</dbReference>
<dbReference type="InterPro" id="IPR009057">
    <property type="entry name" value="Homeodomain-like_sf"/>
</dbReference>
<dbReference type="InterPro" id="IPR050560">
    <property type="entry name" value="MYB_TF"/>
</dbReference>
<dbReference type="Pfam" id="PF00249">
    <property type="entry name" value="Myb_DNA-binding"/>
    <property type="match status" value="2"/>
</dbReference>
<feature type="region of interest" description="Disordered" evidence="1">
    <location>
        <begin position="1"/>
        <end position="26"/>
    </location>
</feature>
<dbReference type="PANTHER" id="PTHR45614:SF253">
    <property type="entry name" value="CHROMOSOME UNDETERMINED SCAFFOLD_38, WHOLE GENOME SHOTGUN SEQUENCE"/>
    <property type="match status" value="1"/>
</dbReference>
<reference evidence="5" key="1">
    <citation type="journal article" date="2013" name="Nature">
        <title>Pan genome of the phytoplankton Emiliania underpins its global distribution.</title>
        <authorList>
            <person name="Read B.A."/>
            <person name="Kegel J."/>
            <person name="Klute M.J."/>
            <person name="Kuo A."/>
            <person name="Lefebvre S.C."/>
            <person name="Maumus F."/>
            <person name="Mayer C."/>
            <person name="Miller J."/>
            <person name="Monier A."/>
            <person name="Salamov A."/>
            <person name="Young J."/>
            <person name="Aguilar M."/>
            <person name="Claverie J.M."/>
            <person name="Frickenhaus S."/>
            <person name="Gonzalez K."/>
            <person name="Herman E.K."/>
            <person name="Lin Y.C."/>
            <person name="Napier J."/>
            <person name="Ogata H."/>
            <person name="Sarno A.F."/>
            <person name="Shmutz J."/>
            <person name="Schroeder D."/>
            <person name="de Vargas C."/>
            <person name="Verret F."/>
            <person name="von Dassow P."/>
            <person name="Valentin K."/>
            <person name="Van de Peer Y."/>
            <person name="Wheeler G."/>
            <person name="Dacks J.B."/>
            <person name="Delwiche C.F."/>
            <person name="Dyhrman S.T."/>
            <person name="Glockner G."/>
            <person name="John U."/>
            <person name="Richards T."/>
            <person name="Worden A.Z."/>
            <person name="Zhang X."/>
            <person name="Grigoriev I.V."/>
            <person name="Allen A.E."/>
            <person name="Bidle K."/>
            <person name="Borodovsky M."/>
            <person name="Bowler C."/>
            <person name="Brownlee C."/>
            <person name="Cock J.M."/>
            <person name="Elias M."/>
            <person name="Gladyshev V.N."/>
            <person name="Groth M."/>
            <person name="Guda C."/>
            <person name="Hadaegh A."/>
            <person name="Iglesias-Rodriguez M.D."/>
            <person name="Jenkins J."/>
            <person name="Jones B.M."/>
            <person name="Lawson T."/>
            <person name="Leese F."/>
            <person name="Lindquist E."/>
            <person name="Lobanov A."/>
            <person name="Lomsadze A."/>
            <person name="Malik S.B."/>
            <person name="Marsh M.E."/>
            <person name="Mackinder L."/>
            <person name="Mock T."/>
            <person name="Mueller-Roeber B."/>
            <person name="Pagarete A."/>
            <person name="Parker M."/>
            <person name="Probert I."/>
            <person name="Quesneville H."/>
            <person name="Raines C."/>
            <person name="Rensing S.A."/>
            <person name="Riano-Pachon D.M."/>
            <person name="Richier S."/>
            <person name="Rokitta S."/>
            <person name="Shiraiwa Y."/>
            <person name="Soanes D.M."/>
            <person name="van der Giezen M."/>
            <person name="Wahlund T.M."/>
            <person name="Williams B."/>
            <person name="Wilson W."/>
            <person name="Wolfe G."/>
            <person name="Wurch L.L."/>
        </authorList>
    </citation>
    <scope>NUCLEOTIDE SEQUENCE</scope>
</reference>
<reference evidence="4" key="2">
    <citation type="submission" date="2024-10" db="UniProtKB">
        <authorList>
            <consortium name="EnsemblProtists"/>
        </authorList>
    </citation>
    <scope>IDENTIFICATION</scope>
</reference>
<dbReference type="Gene3D" id="1.10.10.60">
    <property type="entry name" value="Homeodomain-like"/>
    <property type="match status" value="2"/>
</dbReference>
<dbReference type="PROSITE" id="PS51294">
    <property type="entry name" value="HTH_MYB"/>
    <property type="match status" value="2"/>
</dbReference>
<dbReference type="Proteomes" id="UP000013827">
    <property type="component" value="Unassembled WGS sequence"/>
</dbReference>
<dbReference type="PANTHER" id="PTHR45614">
    <property type="entry name" value="MYB PROTEIN-RELATED"/>
    <property type="match status" value="1"/>
</dbReference>
<feature type="domain" description="Myb-like" evidence="2">
    <location>
        <begin position="241"/>
        <end position="291"/>
    </location>
</feature>
<dbReference type="RefSeq" id="XP_005774776.1">
    <property type="nucleotide sequence ID" value="XM_005774719.1"/>
</dbReference>
<dbReference type="EnsemblProtists" id="EOD22347">
    <property type="protein sequence ID" value="EOD22347"/>
    <property type="gene ID" value="EMIHUDRAFT_444299"/>
</dbReference>
<dbReference type="PaxDb" id="2903-EOD22347"/>
<dbReference type="KEGG" id="ehx:EMIHUDRAFT_444299"/>
<evidence type="ECO:0000313" key="5">
    <source>
        <dbReference type="Proteomes" id="UP000013827"/>
    </source>
</evidence>
<dbReference type="InterPro" id="IPR017930">
    <property type="entry name" value="Myb_dom"/>
</dbReference>
<dbReference type="InterPro" id="IPR001005">
    <property type="entry name" value="SANT/Myb"/>
</dbReference>
<organism evidence="4 5">
    <name type="scientific">Emiliania huxleyi (strain CCMP1516)</name>
    <dbReference type="NCBI Taxonomy" id="280463"/>
    <lineage>
        <taxon>Eukaryota</taxon>
        <taxon>Haptista</taxon>
        <taxon>Haptophyta</taxon>
        <taxon>Prymnesiophyceae</taxon>
        <taxon>Isochrysidales</taxon>
        <taxon>Noelaerhabdaceae</taxon>
        <taxon>Emiliania</taxon>
    </lineage>
</organism>
<evidence type="ECO:0000259" key="3">
    <source>
        <dbReference type="PROSITE" id="PS51294"/>
    </source>
</evidence>